<dbReference type="FunFam" id="3.40.50.200:FF:000015">
    <property type="entry name" value="Tripeptidyl peptidase A"/>
    <property type="match status" value="1"/>
</dbReference>
<keyword evidence="9" id="KW-0378">Hydrolase</keyword>
<comment type="cofactor">
    <cofactor evidence="15">
        <name>Ca(2+)</name>
        <dbReference type="ChEBI" id="CHEBI:29108"/>
    </cofactor>
    <text evidence="15">Binds 1 Ca(2+) ion per subunit.</text>
</comment>
<dbReference type="InterPro" id="IPR050819">
    <property type="entry name" value="Tripeptidyl-peptidase_I"/>
</dbReference>
<evidence type="ECO:0000256" key="9">
    <source>
        <dbReference type="ARBA" id="ARBA00022801"/>
    </source>
</evidence>
<evidence type="ECO:0000313" key="19">
    <source>
        <dbReference type="EMBL" id="KAB2581085.1"/>
    </source>
</evidence>
<evidence type="ECO:0000256" key="15">
    <source>
        <dbReference type="PROSITE-ProRule" id="PRU01032"/>
    </source>
</evidence>
<keyword evidence="14" id="KW-0325">Glycoprotein</keyword>
<evidence type="ECO:0000256" key="14">
    <source>
        <dbReference type="ARBA" id="ARBA00023180"/>
    </source>
</evidence>
<feature type="compositionally biased region" description="Low complexity" evidence="16">
    <location>
        <begin position="454"/>
        <end position="477"/>
    </location>
</feature>
<feature type="region of interest" description="Disordered" evidence="16">
    <location>
        <begin position="187"/>
        <end position="486"/>
    </location>
</feature>
<dbReference type="PANTHER" id="PTHR14218:SF39">
    <property type="entry name" value="PEPTIDASE S53 DOMAIN-CONTAINING PROTEIN"/>
    <property type="match status" value="1"/>
</dbReference>
<dbReference type="SUPFAM" id="SSF52743">
    <property type="entry name" value="Subtilisin-like"/>
    <property type="match status" value="1"/>
</dbReference>
<evidence type="ECO:0000256" key="7">
    <source>
        <dbReference type="ARBA" id="ARBA00022723"/>
    </source>
</evidence>
<evidence type="ECO:0000256" key="13">
    <source>
        <dbReference type="ARBA" id="ARBA00023145"/>
    </source>
</evidence>
<evidence type="ECO:0000259" key="18">
    <source>
        <dbReference type="PROSITE" id="PS51695"/>
    </source>
</evidence>
<evidence type="ECO:0000256" key="17">
    <source>
        <dbReference type="SAM" id="SignalP"/>
    </source>
</evidence>
<dbReference type="GO" id="GO:0008240">
    <property type="term" value="F:tripeptidyl-peptidase activity"/>
    <property type="evidence" value="ECO:0007669"/>
    <property type="project" value="UniProtKB-EC"/>
</dbReference>
<keyword evidence="11 15" id="KW-0106">Calcium</keyword>
<dbReference type="CDD" id="cd11377">
    <property type="entry name" value="Pro-peptidase_S53"/>
    <property type="match status" value="1"/>
</dbReference>
<dbReference type="InterPro" id="IPR015366">
    <property type="entry name" value="S53_propep"/>
</dbReference>
<feature type="compositionally biased region" description="Low complexity" evidence="16">
    <location>
        <begin position="223"/>
        <end position="236"/>
    </location>
</feature>
<feature type="domain" description="Peptidase S53" evidence="18">
    <location>
        <begin position="501"/>
        <end position="895"/>
    </location>
</feature>
<evidence type="ECO:0000256" key="12">
    <source>
        <dbReference type="ARBA" id="ARBA00023026"/>
    </source>
</evidence>
<evidence type="ECO:0000256" key="3">
    <source>
        <dbReference type="ARBA" id="ARBA00004239"/>
    </source>
</evidence>
<accession>A0A5N5DSY1</accession>
<dbReference type="Proteomes" id="UP000325902">
    <property type="component" value="Unassembled WGS sequence"/>
</dbReference>
<dbReference type="PANTHER" id="PTHR14218">
    <property type="entry name" value="PROTEASE S8 TRIPEPTIDYL PEPTIDASE I CLN2"/>
    <property type="match status" value="1"/>
</dbReference>
<feature type="compositionally biased region" description="Low complexity" evidence="16">
    <location>
        <begin position="354"/>
        <end position="379"/>
    </location>
</feature>
<evidence type="ECO:0000256" key="5">
    <source>
        <dbReference type="ARBA" id="ARBA00022525"/>
    </source>
</evidence>
<organism evidence="19 20">
    <name type="scientific">Lasiodiplodia theobromae</name>
    <dbReference type="NCBI Taxonomy" id="45133"/>
    <lineage>
        <taxon>Eukaryota</taxon>
        <taxon>Fungi</taxon>
        <taxon>Dikarya</taxon>
        <taxon>Ascomycota</taxon>
        <taxon>Pezizomycotina</taxon>
        <taxon>Dothideomycetes</taxon>
        <taxon>Dothideomycetes incertae sedis</taxon>
        <taxon>Botryosphaeriales</taxon>
        <taxon>Botryosphaeriaceae</taxon>
        <taxon>Lasiodiplodia</taxon>
    </lineage>
</organism>
<name>A0A5N5DSY1_9PEZI</name>
<dbReference type="CDD" id="cd04056">
    <property type="entry name" value="Peptidases_S53"/>
    <property type="match status" value="1"/>
</dbReference>
<keyword evidence="10" id="KW-0720">Serine protease</keyword>
<dbReference type="EC" id="3.4.14.10" evidence="4"/>
<feature type="signal peptide" evidence="17">
    <location>
        <begin position="1"/>
        <end position="19"/>
    </location>
</feature>
<dbReference type="AlphaFoldDB" id="A0A5N5DSY1"/>
<keyword evidence="12" id="KW-0843">Virulence</keyword>
<keyword evidence="8 17" id="KW-0732">Signal</keyword>
<dbReference type="SUPFAM" id="SSF54897">
    <property type="entry name" value="Protease propeptides/inhibitors"/>
    <property type="match status" value="1"/>
</dbReference>
<evidence type="ECO:0000256" key="10">
    <source>
        <dbReference type="ARBA" id="ARBA00022825"/>
    </source>
</evidence>
<dbReference type="EMBL" id="VCHE01000001">
    <property type="protein sequence ID" value="KAB2581085.1"/>
    <property type="molecule type" value="Genomic_DNA"/>
</dbReference>
<sequence>MVCITTVLSLAAVAHGVLATPLRSRSPYAVKETHNVPEEWTKRGSAPEDHSLHLHIGLRQGQFDELERHLVEVSDPDHHRYGQHLSAEDVNELVKPSNEALELVHEWLADNGVDIAGLRYSPARDWIDIRMPVSAIERLLDTKYSVYEHHDGSQLVRTHQWSLPRHLHEHIDAIQPTTLFMRTGGKAEPARIGARQIGPPGRSPSPSSTRLTPNPRPLGATFSSSTASSSSSSPTSRQAGPSVGASQPSTGSASTQPGPGSVSPRPGPGPASSQSGPGFSTFRGPGTRPPDSSSSSSQPSPGFSTFRGPGTRPSESRSSSSEPSPDFTTRRGPGTRPPASSSVSPQPGPDPLSTRRGPGSAPSGSGSAPTRPSPTSSSPLFRPNIDAVRASSSTSPQRPSSSPQRPSSSVQRPTSGPNRPTNGPERPTSGPERPTSGGQRPTSGPQRPTSGPERPGTTRQSSSSTTRQGPTRTPQQPNNDNDAQRARLRQEGISRSCNASLVTPECLQYLYNADNYTAISGKSRIGFVNYLGNVPIRPDARQFLAKYRPDAVADADNFTQTSVNGGPVQDGPLNATQLERHDSIGANQDIQAIAGMAGPIGIDSWSVGGSPSDFQPDEGTPINTNEPYVEWLNYVLRRDTLPQVIASGYYDNEQTVPESYARRVCTMFAQLGARGVTVLVPSGDFGVGINETCISNDGRSKRKFIPVFPATCPWVTAVGATHQFSPEAAAYRAPNPRVNDTAGFASGGGFSDYFRRPNYQNNAVNMYVNGLGRAHEGMYNKTGRGYPDVATHGANHVFVWNGTEHPISGTGQAAALHAGILGLVNDARLNGTNGTSPRPALGFLNPWLYSRGWRVYTDVTRGRAVGCGTDGFPATEGWDAVTGFGTPDFRKLMGQ</sequence>
<feature type="binding site" evidence="15">
    <location>
        <position position="879"/>
    </location>
    <ligand>
        <name>Ca(2+)</name>
        <dbReference type="ChEBI" id="CHEBI:29108"/>
    </ligand>
</feature>
<evidence type="ECO:0000256" key="16">
    <source>
        <dbReference type="SAM" id="MobiDB-lite"/>
    </source>
</evidence>
<evidence type="ECO:0000256" key="2">
    <source>
        <dbReference type="ARBA" id="ARBA00002451"/>
    </source>
</evidence>
<feature type="compositionally biased region" description="Low complexity" evidence="16">
    <location>
        <begin position="198"/>
        <end position="213"/>
    </location>
</feature>
<dbReference type="InterPro" id="IPR036852">
    <property type="entry name" value="Peptidase_S8/S53_dom_sf"/>
</dbReference>
<evidence type="ECO:0000256" key="4">
    <source>
        <dbReference type="ARBA" id="ARBA00012462"/>
    </source>
</evidence>
<proteinExistence type="predicted"/>
<feature type="chain" id="PRO_5024880156" description="tripeptidyl-peptidase II" evidence="17">
    <location>
        <begin position="20"/>
        <end position="895"/>
    </location>
</feature>
<feature type="compositionally biased region" description="Polar residues" evidence="16">
    <location>
        <begin position="436"/>
        <end position="449"/>
    </location>
</feature>
<dbReference type="Gene3D" id="3.40.50.200">
    <property type="entry name" value="Peptidase S8/S53 domain"/>
    <property type="match status" value="1"/>
</dbReference>
<keyword evidence="6" id="KW-0645">Protease</keyword>
<dbReference type="GO" id="GO:0004252">
    <property type="term" value="F:serine-type endopeptidase activity"/>
    <property type="evidence" value="ECO:0007669"/>
    <property type="project" value="InterPro"/>
</dbReference>
<comment type="function">
    <text evidence="2">Secreted tripeptidyl-peptidase which degrades proteins at acidic pHs and is involved in virulence.</text>
</comment>
<feature type="binding site" evidence="15">
    <location>
        <position position="858"/>
    </location>
    <ligand>
        <name>Ca(2+)</name>
        <dbReference type="ChEBI" id="CHEBI:29108"/>
    </ligand>
</feature>
<evidence type="ECO:0000313" key="20">
    <source>
        <dbReference type="Proteomes" id="UP000325902"/>
    </source>
</evidence>
<keyword evidence="7 15" id="KW-0479">Metal-binding</keyword>
<feature type="compositionally biased region" description="Low complexity" evidence="16">
    <location>
        <begin position="312"/>
        <end position="325"/>
    </location>
</feature>
<protein>
    <recommendedName>
        <fullName evidence="4">tripeptidyl-peptidase II</fullName>
        <ecNumber evidence="4">3.4.14.10</ecNumber>
    </recommendedName>
</protein>
<comment type="subcellular location">
    <subcellularLocation>
        <location evidence="3">Secreted</location>
        <location evidence="3">Extracellular space</location>
    </subcellularLocation>
</comment>
<dbReference type="GO" id="GO:0005576">
    <property type="term" value="C:extracellular region"/>
    <property type="evidence" value="ECO:0007669"/>
    <property type="project" value="UniProtKB-SubCell"/>
</dbReference>
<feature type="compositionally biased region" description="Low complexity" evidence="16">
    <location>
        <begin position="391"/>
        <end position="415"/>
    </location>
</feature>
<keyword evidence="5" id="KW-0964">Secreted</keyword>
<dbReference type="PROSITE" id="PS51695">
    <property type="entry name" value="SEDOLISIN"/>
    <property type="match status" value="1"/>
</dbReference>
<keyword evidence="20" id="KW-1185">Reference proteome</keyword>
<comment type="caution">
    <text evidence="15">Lacks conserved residue(s) required for the propagation of feature annotation.</text>
</comment>
<dbReference type="Pfam" id="PF09286">
    <property type="entry name" value="Pro-kuma_activ"/>
    <property type="match status" value="1"/>
</dbReference>
<dbReference type="GO" id="GO:0046872">
    <property type="term" value="F:metal ion binding"/>
    <property type="evidence" value="ECO:0007669"/>
    <property type="project" value="UniProtKB-UniRule"/>
</dbReference>
<dbReference type="InterPro" id="IPR030400">
    <property type="entry name" value="Sedolisin_dom"/>
</dbReference>
<comment type="catalytic activity">
    <reaction evidence="1">
        <text>Release of an N-terminal tripeptide from a polypeptide.</text>
        <dbReference type="EC" id="3.4.14.10"/>
    </reaction>
</comment>
<dbReference type="SMART" id="SM00944">
    <property type="entry name" value="Pro-kuma_activ"/>
    <property type="match status" value="1"/>
</dbReference>
<evidence type="ECO:0000256" key="1">
    <source>
        <dbReference type="ARBA" id="ARBA00001910"/>
    </source>
</evidence>
<feature type="binding site" evidence="15">
    <location>
        <position position="877"/>
    </location>
    <ligand>
        <name>Ca(2+)</name>
        <dbReference type="ChEBI" id="CHEBI:29108"/>
    </ligand>
</feature>
<comment type="caution">
    <text evidence="19">The sequence shown here is derived from an EMBL/GenBank/DDBJ whole genome shotgun (WGS) entry which is preliminary data.</text>
</comment>
<feature type="compositionally biased region" description="Polar residues" evidence="16">
    <location>
        <begin position="244"/>
        <end position="256"/>
    </location>
</feature>
<gene>
    <name evidence="19" type="primary">sed3</name>
    <name evidence="19" type="ORF">DBV05_g84</name>
</gene>
<reference evidence="19 20" key="1">
    <citation type="journal article" date="2019" name="Sci. Rep.">
        <title>A multi-omics analysis of the grapevine pathogen Lasiodiplodia theobromae reveals that temperature affects the expression of virulence- and pathogenicity-related genes.</title>
        <authorList>
            <person name="Felix C."/>
            <person name="Meneses R."/>
            <person name="Goncalves M.F.M."/>
            <person name="Tilleman L."/>
            <person name="Duarte A.S."/>
            <person name="Jorrin-Novo J.V."/>
            <person name="Van de Peer Y."/>
            <person name="Deforce D."/>
            <person name="Van Nieuwerburgh F."/>
            <person name="Esteves A.C."/>
            <person name="Alves A."/>
        </authorList>
    </citation>
    <scope>NUCLEOTIDE SEQUENCE [LARGE SCALE GENOMIC DNA]</scope>
    <source>
        <strain evidence="19 20">LA-SOL3</strain>
    </source>
</reference>
<keyword evidence="13" id="KW-0865">Zymogen</keyword>
<feature type="compositionally biased region" description="Low complexity" evidence="16">
    <location>
        <begin position="257"/>
        <end position="304"/>
    </location>
</feature>
<dbReference type="OrthoDB" id="409122at2759"/>
<evidence type="ECO:0000256" key="8">
    <source>
        <dbReference type="ARBA" id="ARBA00022729"/>
    </source>
</evidence>
<evidence type="ECO:0000256" key="11">
    <source>
        <dbReference type="ARBA" id="ARBA00022837"/>
    </source>
</evidence>
<feature type="binding site" evidence="15">
    <location>
        <position position="859"/>
    </location>
    <ligand>
        <name>Ca(2+)</name>
        <dbReference type="ChEBI" id="CHEBI:29108"/>
    </ligand>
</feature>
<evidence type="ECO:0000256" key="6">
    <source>
        <dbReference type="ARBA" id="ARBA00022670"/>
    </source>
</evidence>
<dbReference type="GO" id="GO:0006508">
    <property type="term" value="P:proteolysis"/>
    <property type="evidence" value="ECO:0007669"/>
    <property type="project" value="UniProtKB-KW"/>
</dbReference>